<evidence type="ECO:0000256" key="2">
    <source>
        <dbReference type="ARBA" id="ARBA00023315"/>
    </source>
</evidence>
<dbReference type="RefSeq" id="WP_379850666.1">
    <property type="nucleotide sequence ID" value="NZ_JBHSMA010000015.1"/>
</dbReference>
<evidence type="ECO:0000256" key="1">
    <source>
        <dbReference type="ARBA" id="ARBA00022679"/>
    </source>
</evidence>
<organism evidence="4 5">
    <name type="scientific">Larkinella bovis</name>
    <dbReference type="NCBI Taxonomy" id="683041"/>
    <lineage>
        <taxon>Bacteria</taxon>
        <taxon>Pseudomonadati</taxon>
        <taxon>Bacteroidota</taxon>
        <taxon>Cytophagia</taxon>
        <taxon>Cytophagales</taxon>
        <taxon>Spirosomataceae</taxon>
        <taxon>Larkinella</taxon>
    </lineage>
</organism>
<comment type="caution">
    <text evidence="4">The sequence shown here is derived from an EMBL/GenBank/DDBJ whole genome shotgun (WGS) entry which is preliminary data.</text>
</comment>
<dbReference type="EC" id="2.3.-.-" evidence="4"/>
<proteinExistence type="predicted"/>
<dbReference type="SUPFAM" id="SSF55729">
    <property type="entry name" value="Acyl-CoA N-acyltransferases (Nat)"/>
    <property type="match status" value="1"/>
</dbReference>
<reference evidence="5" key="1">
    <citation type="journal article" date="2019" name="Int. J. Syst. Evol. Microbiol.">
        <title>The Global Catalogue of Microorganisms (GCM) 10K type strain sequencing project: providing services to taxonomists for standard genome sequencing and annotation.</title>
        <authorList>
            <consortium name="The Broad Institute Genomics Platform"/>
            <consortium name="The Broad Institute Genome Sequencing Center for Infectious Disease"/>
            <person name="Wu L."/>
            <person name="Ma J."/>
        </authorList>
    </citation>
    <scope>NUCLEOTIDE SEQUENCE [LARGE SCALE GENOMIC DNA]</scope>
    <source>
        <strain evidence="5">CCUG 55250</strain>
    </source>
</reference>
<dbReference type="InterPro" id="IPR016181">
    <property type="entry name" value="Acyl_CoA_acyltransferase"/>
</dbReference>
<keyword evidence="5" id="KW-1185">Reference proteome</keyword>
<evidence type="ECO:0000313" key="4">
    <source>
        <dbReference type="EMBL" id="MFC5412792.1"/>
    </source>
</evidence>
<feature type="domain" description="N-acetyltransferase" evidence="3">
    <location>
        <begin position="1"/>
        <end position="167"/>
    </location>
</feature>
<dbReference type="CDD" id="cd04301">
    <property type="entry name" value="NAT_SF"/>
    <property type="match status" value="1"/>
</dbReference>
<gene>
    <name evidence="4" type="ORF">ACFPMF_25935</name>
</gene>
<dbReference type="PANTHER" id="PTHR43877:SF2">
    <property type="entry name" value="AMINOALKYLPHOSPHONATE N-ACETYLTRANSFERASE-RELATED"/>
    <property type="match status" value="1"/>
</dbReference>
<dbReference type="Gene3D" id="3.40.630.30">
    <property type="match status" value="1"/>
</dbReference>
<accession>A0ABW0INR5</accession>
<dbReference type="PROSITE" id="PS51186">
    <property type="entry name" value="GNAT"/>
    <property type="match status" value="1"/>
</dbReference>
<evidence type="ECO:0000259" key="3">
    <source>
        <dbReference type="PROSITE" id="PS51186"/>
    </source>
</evidence>
<keyword evidence="1 4" id="KW-0808">Transferase</keyword>
<dbReference type="InterPro" id="IPR000182">
    <property type="entry name" value="GNAT_dom"/>
</dbReference>
<dbReference type="Proteomes" id="UP001596106">
    <property type="component" value="Unassembled WGS sequence"/>
</dbReference>
<keyword evidence="2 4" id="KW-0012">Acyltransferase</keyword>
<dbReference type="PANTHER" id="PTHR43877">
    <property type="entry name" value="AMINOALKYLPHOSPHONATE N-ACETYLTRANSFERASE-RELATED-RELATED"/>
    <property type="match status" value="1"/>
</dbReference>
<dbReference type="EMBL" id="JBHSMA010000015">
    <property type="protein sequence ID" value="MFC5412792.1"/>
    <property type="molecule type" value="Genomic_DNA"/>
</dbReference>
<evidence type="ECO:0000313" key="5">
    <source>
        <dbReference type="Proteomes" id="UP001596106"/>
    </source>
</evidence>
<dbReference type="InterPro" id="IPR050832">
    <property type="entry name" value="Bact_Acetyltransf"/>
</dbReference>
<dbReference type="Pfam" id="PF00583">
    <property type="entry name" value="Acetyltransf_1"/>
    <property type="match status" value="1"/>
</dbReference>
<dbReference type="GO" id="GO:0016746">
    <property type="term" value="F:acyltransferase activity"/>
    <property type="evidence" value="ECO:0007669"/>
    <property type="project" value="UniProtKB-KW"/>
</dbReference>
<sequence length="168" mass="19070">MTIRLATLQDIPALLRLIRRVVPLMQAAGNFQWDEHYPSAAVFEKDIERDQLWVAELDQQLVGVAAITTDQEPEYAQVGWDLTETAVVVHRLAVDPEVRGRGIAARLMKQAEEVARQRGITVLRIDTNTQNEATQRLFPKLGYCFAGEIGLGFRPGLRFYCYEKRLVS</sequence>
<name>A0ABW0INR5_9BACT</name>
<protein>
    <submittedName>
        <fullName evidence="4">GNAT family N-acetyltransferase</fullName>
        <ecNumber evidence="4">2.3.-.-</ecNumber>
    </submittedName>
</protein>